<keyword evidence="2" id="KW-1185">Reference proteome</keyword>
<dbReference type="KEGG" id="mri:Mal4_02710"/>
<dbReference type="EMBL" id="CP036275">
    <property type="protein sequence ID" value="QDU35988.1"/>
    <property type="molecule type" value="Genomic_DNA"/>
</dbReference>
<name>A0A517Z0I7_9PLAN</name>
<dbReference type="AlphaFoldDB" id="A0A517Z0I7"/>
<evidence type="ECO:0008006" key="3">
    <source>
        <dbReference type="Google" id="ProtNLM"/>
    </source>
</evidence>
<dbReference type="SUPFAM" id="SSF102546">
    <property type="entry name" value="RbsD-like"/>
    <property type="match status" value="1"/>
</dbReference>
<proteinExistence type="predicted"/>
<dbReference type="GO" id="GO:0005996">
    <property type="term" value="P:monosaccharide metabolic process"/>
    <property type="evidence" value="ECO:0007669"/>
    <property type="project" value="InterPro"/>
</dbReference>
<protein>
    <recommendedName>
        <fullName evidence="3">D-ribose pyranase</fullName>
    </recommendedName>
</protein>
<accession>A0A517Z0I7</accession>
<evidence type="ECO:0000313" key="1">
    <source>
        <dbReference type="EMBL" id="QDU35988.1"/>
    </source>
</evidence>
<dbReference type="GO" id="GO:0016853">
    <property type="term" value="F:isomerase activity"/>
    <property type="evidence" value="ECO:0007669"/>
    <property type="project" value="InterPro"/>
</dbReference>
<dbReference type="GO" id="GO:0048029">
    <property type="term" value="F:monosaccharide binding"/>
    <property type="evidence" value="ECO:0007669"/>
    <property type="project" value="InterPro"/>
</dbReference>
<dbReference type="OrthoDB" id="120129at2"/>
<organism evidence="1 2">
    <name type="scientific">Maioricimonas rarisocia</name>
    <dbReference type="NCBI Taxonomy" id="2528026"/>
    <lineage>
        <taxon>Bacteria</taxon>
        <taxon>Pseudomonadati</taxon>
        <taxon>Planctomycetota</taxon>
        <taxon>Planctomycetia</taxon>
        <taxon>Planctomycetales</taxon>
        <taxon>Planctomycetaceae</taxon>
        <taxon>Maioricimonas</taxon>
    </lineage>
</organism>
<sequence length="184" mass="20401">MKLLPVLVAVTLTCTANVYGQSSDWEKQLQEELPLLGHRNWIVVADSAYPAQTAPGIRTVYTGAEQLDAVRKVLAAVEEARHVRGTVFVDAELPHVPEEFAGGISEYRDGLEKALDGQQVTRLPHGEIIEQLDEAGQTFRVLLLKTDLTLPYTSVFIRLDCGYWSDDAEKQLRKAIEAADPSQK</sequence>
<dbReference type="InterPro" id="IPR023750">
    <property type="entry name" value="RbsD-like_sf"/>
</dbReference>
<dbReference type="Proteomes" id="UP000320496">
    <property type="component" value="Chromosome"/>
</dbReference>
<reference evidence="1 2" key="1">
    <citation type="submission" date="2019-02" db="EMBL/GenBank/DDBJ databases">
        <title>Deep-cultivation of Planctomycetes and their phenomic and genomic characterization uncovers novel biology.</title>
        <authorList>
            <person name="Wiegand S."/>
            <person name="Jogler M."/>
            <person name="Boedeker C."/>
            <person name="Pinto D."/>
            <person name="Vollmers J."/>
            <person name="Rivas-Marin E."/>
            <person name="Kohn T."/>
            <person name="Peeters S.H."/>
            <person name="Heuer A."/>
            <person name="Rast P."/>
            <person name="Oberbeckmann S."/>
            <person name="Bunk B."/>
            <person name="Jeske O."/>
            <person name="Meyerdierks A."/>
            <person name="Storesund J.E."/>
            <person name="Kallscheuer N."/>
            <person name="Luecker S."/>
            <person name="Lage O.M."/>
            <person name="Pohl T."/>
            <person name="Merkel B.J."/>
            <person name="Hornburger P."/>
            <person name="Mueller R.-W."/>
            <person name="Bruemmer F."/>
            <person name="Labrenz M."/>
            <person name="Spormann A.M."/>
            <person name="Op den Camp H."/>
            <person name="Overmann J."/>
            <person name="Amann R."/>
            <person name="Jetten M.S.M."/>
            <person name="Mascher T."/>
            <person name="Medema M.H."/>
            <person name="Devos D.P."/>
            <person name="Kaster A.-K."/>
            <person name="Ovreas L."/>
            <person name="Rohde M."/>
            <person name="Galperin M.Y."/>
            <person name="Jogler C."/>
        </authorList>
    </citation>
    <scope>NUCLEOTIDE SEQUENCE [LARGE SCALE GENOMIC DNA]</scope>
    <source>
        <strain evidence="1 2">Mal4</strain>
    </source>
</reference>
<dbReference type="RefSeq" id="WP_145366700.1">
    <property type="nucleotide sequence ID" value="NZ_CP036275.1"/>
</dbReference>
<gene>
    <name evidence="1" type="ORF">Mal4_02710</name>
</gene>
<evidence type="ECO:0000313" key="2">
    <source>
        <dbReference type="Proteomes" id="UP000320496"/>
    </source>
</evidence>
<dbReference type="Gene3D" id="3.40.1650.10">
    <property type="entry name" value="RbsD-like domain"/>
    <property type="match status" value="1"/>
</dbReference>